<reference evidence="2" key="1">
    <citation type="submission" date="2014-11" db="EMBL/GenBank/DDBJ databases">
        <authorList>
            <person name="Amaro Gonzalez C."/>
        </authorList>
    </citation>
    <scope>NUCLEOTIDE SEQUENCE</scope>
</reference>
<accession>A0A0E9WUR5</accession>
<dbReference type="AlphaFoldDB" id="A0A0E9WUR5"/>
<sequence length="129" mass="14180">MLCSDNLLFVLADRAVRMCVSVYACVPHNVGVCCVCSVSALLSIPSLKTRPRFYNLNTEGISRFRRSSASGPGIPCSDLVQSTWRRSTVNLVSYLLLCICVCACACVRVCTSVYVCARKCPLVHFLFMV</sequence>
<feature type="transmembrane region" description="Helical" evidence="1">
    <location>
        <begin position="91"/>
        <end position="115"/>
    </location>
</feature>
<name>A0A0E9WUR5_ANGAN</name>
<dbReference type="EMBL" id="GBXM01014418">
    <property type="protein sequence ID" value="JAH94159.1"/>
    <property type="molecule type" value="Transcribed_RNA"/>
</dbReference>
<feature type="transmembrane region" description="Helical" evidence="1">
    <location>
        <begin position="20"/>
        <end position="44"/>
    </location>
</feature>
<protein>
    <submittedName>
        <fullName evidence="2">Uncharacterized protein</fullName>
    </submittedName>
</protein>
<organism evidence="2">
    <name type="scientific">Anguilla anguilla</name>
    <name type="common">European freshwater eel</name>
    <name type="synonym">Muraena anguilla</name>
    <dbReference type="NCBI Taxonomy" id="7936"/>
    <lineage>
        <taxon>Eukaryota</taxon>
        <taxon>Metazoa</taxon>
        <taxon>Chordata</taxon>
        <taxon>Craniata</taxon>
        <taxon>Vertebrata</taxon>
        <taxon>Euteleostomi</taxon>
        <taxon>Actinopterygii</taxon>
        <taxon>Neopterygii</taxon>
        <taxon>Teleostei</taxon>
        <taxon>Anguilliformes</taxon>
        <taxon>Anguillidae</taxon>
        <taxon>Anguilla</taxon>
    </lineage>
</organism>
<evidence type="ECO:0000256" key="1">
    <source>
        <dbReference type="SAM" id="Phobius"/>
    </source>
</evidence>
<reference evidence="2" key="2">
    <citation type="journal article" date="2015" name="Fish Shellfish Immunol.">
        <title>Early steps in the European eel (Anguilla anguilla)-Vibrio vulnificus interaction in the gills: Role of the RtxA13 toxin.</title>
        <authorList>
            <person name="Callol A."/>
            <person name="Pajuelo D."/>
            <person name="Ebbesson L."/>
            <person name="Teles M."/>
            <person name="MacKenzie S."/>
            <person name="Amaro C."/>
        </authorList>
    </citation>
    <scope>NUCLEOTIDE SEQUENCE</scope>
</reference>
<keyword evidence="1" id="KW-0812">Transmembrane</keyword>
<keyword evidence="1" id="KW-1133">Transmembrane helix</keyword>
<proteinExistence type="predicted"/>
<keyword evidence="1" id="KW-0472">Membrane</keyword>
<evidence type="ECO:0000313" key="2">
    <source>
        <dbReference type="EMBL" id="JAH94159.1"/>
    </source>
</evidence>